<reference evidence="2 3" key="1">
    <citation type="journal article" date="2014" name="PLoS ONE">
        <title>Global Analysis of Gene Expression Profiles in Physic Nut (Jatropha curcas L.) Seedlings Exposed to Salt Stress.</title>
        <authorList>
            <person name="Zhang L."/>
            <person name="Zhang C."/>
            <person name="Wu P."/>
            <person name="Chen Y."/>
            <person name="Li M."/>
            <person name="Jiang H."/>
            <person name="Wu G."/>
        </authorList>
    </citation>
    <scope>NUCLEOTIDE SEQUENCE [LARGE SCALE GENOMIC DNA]</scope>
    <source>
        <strain evidence="3">cv. GZQX0401</strain>
        <tissue evidence="2">Young leaves</tissue>
    </source>
</reference>
<dbReference type="OrthoDB" id="60860at2759"/>
<dbReference type="Proteomes" id="UP000027138">
    <property type="component" value="Unassembled WGS sequence"/>
</dbReference>
<dbReference type="AlphaFoldDB" id="A0A067KGJ3"/>
<feature type="region of interest" description="Disordered" evidence="1">
    <location>
        <begin position="156"/>
        <end position="185"/>
    </location>
</feature>
<proteinExistence type="predicted"/>
<evidence type="ECO:0000313" key="3">
    <source>
        <dbReference type="Proteomes" id="UP000027138"/>
    </source>
</evidence>
<accession>A0A067KGJ3</accession>
<evidence type="ECO:0000313" key="2">
    <source>
        <dbReference type="EMBL" id="KDP30969.1"/>
    </source>
</evidence>
<feature type="compositionally biased region" description="Polar residues" evidence="1">
    <location>
        <begin position="156"/>
        <end position="177"/>
    </location>
</feature>
<organism evidence="2 3">
    <name type="scientific">Jatropha curcas</name>
    <name type="common">Barbados nut</name>
    <dbReference type="NCBI Taxonomy" id="180498"/>
    <lineage>
        <taxon>Eukaryota</taxon>
        <taxon>Viridiplantae</taxon>
        <taxon>Streptophyta</taxon>
        <taxon>Embryophyta</taxon>
        <taxon>Tracheophyta</taxon>
        <taxon>Spermatophyta</taxon>
        <taxon>Magnoliopsida</taxon>
        <taxon>eudicotyledons</taxon>
        <taxon>Gunneridae</taxon>
        <taxon>Pentapetalae</taxon>
        <taxon>rosids</taxon>
        <taxon>fabids</taxon>
        <taxon>Malpighiales</taxon>
        <taxon>Euphorbiaceae</taxon>
        <taxon>Crotonoideae</taxon>
        <taxon>Jatropheae</taxon>
        <taxon>Jatropha</taxon>
    </lineage>
</organism>
<name>A0A067KGJ3_JATCU</name>
<keyword evidence="3" id="KW-1185">Reference proteome</keyword>
<dbReference type="EMBL" id="KK914632">
    <property type="protein sequence ID" value="KDP30969.1"/>
    <property type="molecule type" value="Genomic_DNA"/>
</dbReference>
<protein>
    <submittedName>
        <fullName evidence="2">Uncharacterized protein</fullName>
    </submittedName>
</protein>
<gene>
    <name evidence="2" type="ORF">JCGZ_11345</name>
</gene>
<dbReference type="PANTHER" id="PTHR48238:SF1">
    <property type="entry name" value="(RAPE) HYPOTHETICAL PROTEIN"/>
    <property type="match status" value="1"/>
</dbReference>
<sequence length="185" mass="20129">MFGRLRPSSSSLDTLERPPSKIFKDDTLSIYEATLMKLKLGSQRDLTSPSEEEAVDMESYCNTATGSESSVEPNLCTSTNVSESCQCLVTSLDEDAMTIDTNSSSSSILSSTSTCKSTGDSKQQGNRNMSLLYLFSKYQSHRHALSSSDQESMTVESNGCASISPSSSNCQSFGSTKEQFELKWP</sequence>
<dbReference type="PANTHER" id="PTHR48238">
    <property type="entry name" value="BNACNNG09570D PROTEIN"/>
    <property type="match status" value="1"/>
</dbReference>
<evidence type="ECO:0000256" key="1">
    <source>
        <dbReference type="SAM" id="MobiDB-lite"/>
    </source>
</evidence>